<dbReference type="Pfam" id="PF06962">
    <property type="entry name" value="rRNA_methylase"/>
    <property type="match status" value="1"/>
</dbReference>
<reference evidence="1" key="1">
    <citation type="submission" date="2020-10" db="EMBL/GenBank/DDBJ databases">
        <authorList>
            <person name="Gilroy R."/>
        </authorList>
    </citation>
    <scope>NUCLEOTIDE SEQUENCE</scope>
    <source>
        <strain evidence="1">ChiSjej6B24-2974</strain>
    </source>
</reference>
<dbReference type="InterPro" id="IPR010719">
    <property type="entry name" value="MnmM_MeTrfase"/>
</dbReference>
<gene>
    <name evidence="1" type="ORF">IAA52_11415</name>
</gene>
<keyword evidence="1" id="KW-0489">Methyltransferase</keyword>
<protein>
    <submittedName>
        <fullName evidence="1">Methyltransferase domain-containing protein</fullName>
    </submittedName>
</protein>
<dbReference type="AlphaFoldDB" id="A0A9D0ZNC0"/>
<dbReference type="GO" id="GO:0032259">
    <property type="term" value="P:methylation"/>
    <property type="evidence" value="ECO:0007669"/>
    <property type="project" value="UniProtKB-KW"/>
</dbReference>
<keyword evidence="1" id="KW-0808">Transferase</keyword>
<dbReference type="Gene3D" id="3.40.50.150">
    <property type="entry name" value="Vaccinia Virus protein VP39"/>
    <property type="match status" value="1"/>
</dbReference>
<dbReference type="PANTHER" id="PTHR35276">
    <property type="entry name" value="S-ADENOSYL-L-METHIONINE-DEPENDENT METHYLTRANSFERASES SUPERFAMILY PROTEIN"/>
    <property type="match status" value="1"/>
</dbReference>
<dbReference type="GO" id="GO:0008168">
    <property type="term" value="F:methyltransferase activity"/>
    <property type="evidence" value="ECO:0007669"/>
    <property type="project" value="UniProtKB-KW"/>
</dbReference>
<name>A0A9D0ZNC0_9FIRM</name>
<organism evidence="1 2">
    <name type="scientific">Candidatus Pullichristensenella stercorigallinarum</name>
    <dbReference type="NCBI Taxonomy" id="2840909"/>
    <lineage>
        <taxon>Bacteria</taxon>
        <taxon>Bacillati</taxon>
        <taxon>Bacillota</taxon>
        <taxon>Clostridia</taxon>
        <taxon>Candidatus Pullichristensenella</taxon>
    </lineage>
</organism>
<dbReference type="EMBL" id="DVFZ01000105">
    <property type="protein sequence ID" value="HIQ83697.1"/>
    <property type="molecule type" value="Genomic_DNA"/>
</dbReference>
<dbReference type="PANTHER" id="PTHR35276:SF1">
    <property type="entry name" value="TRNA (MNM(5)S(2)U34)-METHYLTRANSFERASE, CHLOROPLASTIC"/>
    <property type="match status" value="1"/>
</dbReference>
<dbReference type="SUPFAM" id="SSF53335">
    <property type="entry name" value="S-adenosyl-L-methionine-dependent methyltransferases"/>
    <property type="match status" value="1"/>
</dbReference>
<dbReference type="InterPro" id="IPR029063">
    <property type="entry name" value="SAM-dependent_MTases_sf"/>
</dbReference>
<reference evidence="1" key="2">
    <citation type="journal article" date="2021" name="PeerJ">
        <title>Extensive microbial diversity within the chicken gut microbiome revealed by metagenomics and culture.</title>
        <authorList>
            <person name="Gilroy R."/>
            <person name="Ravi A."/>
            <person name="Getino M."/>
            <person name="Pursley I."/>
            <person name="Horton D.L."/>
            <person name="Alikhan N.F."/>
            <person name="Baker D."/>
            <person name="Gharbi K."/>
            <person name="Hall N."/>
            <person name="Watson M."/>
            <person name="Adriaenssens E.M."/>
            <person name="Foster-Nyarko E."/>
            <person name="Jarju S."/>
            <person name="Secka A."/>
            <person name="Antonio M."/>
            <person name="Oren A."/>
            <person name="Chaudhuri R.R."/>
            <person name="La Ragione R."/>
            <person name="Hildebrand F."/>
            <person name="Pallen M.J."/>
        </authorList>
    </citation>
    <scope>NUCLEOTIDE SEQUENCE</scope>
    <source>
        <strain evidence="1">ChiSjej6B24-2974</strain>
    </source>
</reference>
<evidence type="ECO:0000313" key="2">
    <source>
        <dbReference type="Proteomes" id="UP000824260"/>
    </source>
</evidence>
<evidence type="ECO:0000313" key="1">
    <source>
        <dbReference type="EMBL" id="HIQ83697.1"/>
    </source>
</evidence>
<proteinExistence type="predicted"/>
<sequence>MSTDFGSARRWAERLIVDALYPGATAVDATLGNGYDAERLCALVGETGRVYGFDVQAEAVERTRARLAQKGLLARAELFCMGHERMAEVVPPGVDAAVFNLGWLPGAAHAVTTRVETTLQAVSQAVELLAPGGVLTVCVYPGHEEGAREREALLAWAQALPASLDVMHQRYMNQKNSPPELLTVRRRP</sequence>
<dbReference type="Proteomes" id="UP000824260">
    <property type="component" value="Unassembled WGS sequence"/>
</dbReference>
<accession>A0A9D0ZNC0</accession>
<dbReference type="CDD" id="cd02440">
    <property type="entry name" value="AdoMet_MTases"/>
    <property type="match status" value="1"/>
</dbReference>
<comment type="caution">
    <text evidence="1">The sequence shown here is derived from an EMBL/GenBank/DDBJ whole genome shotgun (WGS) entry which is preliminary data.</text>
</comment>